<gene>
    <name evidence="1" type="ORF">F383_30935</name>
</gene>
<sequence>MPYNPISATDMG</sequence>
<organism evidence="1 2">
    <name type="scientific">Gossypium arboreum</name>
    <name type="common">Tree cotton</name>
    <name type="synonym">Gossypium nanking</name>
    <dbReference type="NCBI Taxonomy" id="29729"/>
    <lineage>
        <taxon>Eukaryota</taxon>
        <taxon>Viridiplantae</taxon>
        <taxon>Streptophyta</taxon>
        <taxon>Embryophyta</taxon>
        <taxon>Tracheophyta</taxon>
        <taxon>Spermatophyta</taxon>
        <taxon>Magnoliopsida</taxon>
        <taxon>eudicotyledons</taxon>
        <taxon>Gunneridae</taxon>
        <taxon>Pentapetalae</taxon>
        <taxon>rosids</taxon>
        <taxon>malvids</taxon>
        <taxon>Malvales</taxon>
        <taxon>Malvaceae</taxon>
        <taxon>Malvoideae</taxon>
        <taxon>Gossypium</taxon>
    </lineage>
</organism>
<name>A0A0B0MZ92_GOSAR</name>
<accession>A0A0B0MZ92</accession>
<proteinExistence type="predicted"/>
<protein>
    <submittedName>
        <fullName evidence="1">Uncharacterized protein</fullName>
    </submittedName>
</protein>
<evidence type="ECO:0000313" key="1">
    <source>
        <dbReference type="EMBL" id="KHG05687.1"/>
    </source>
</evidence>
<dbReference type="EMBL" id="JRRC01435501">
    <property type="protein sequence ID" value="KHG05687.1"/>
    <property type="molecule type" value="Genomic_DNA"/>
</dbReference>
<reference evidence="2" key="1">
    <citation type="submission" date="2014-09" db="EMBL/GenBank/DDBJ databases">
        <authorList>
            <person name="Mudge J."/>
            <person name="Ramaraj T."/>
            <person name="Lindquist I.E."/>
            <person name="Bharti A.K."/>
            <person name="Sundararajan A."/>
            <person name="Cameron C.T."/>
            <person name="Woodward J.E."/>
            <person name="May G.D."/>
            <person name="Brubaker C."/>
            <person name="Broadhvest J."/>
            <person name="Wilkins T.A."/>
        </authorList>
    </citation>
    <scope>NUCLEOTIDE SEQUENCE</scope>
    <source>
        <strain evidence="2">cv. AKA8401</strain>
    </source>
</reference>
<dbReference type="Proteomes" id="UP000032142">
    <property type="component" value="Unassembled WGS sequence"/>
</dbReference>
<comment type="caution">
    <text evidence="1">The sequence shown here is derived from an EMBL/GenBank/DDBJ whole genome shotgun (WGS) entry which is preliminary data.</text>
</comment>
<evidence type="ECO:0000313" key="2">
    <source>
        <dbReference type="Proteomes" id="UP000032142"/>
    </source>
</evidence>
<keyword evidence="2" id="KW-1185">Reference proteome</keyword>